<dbReference type="SUPFAM" id="SSF55073">
    <property type="entry name" value="Nucleotide cyclase"/>
    <property type="match status" value="1"/>
</dbReference>
<gene>
    <name evidence="5" type="ORF">DLM_1686</name>
</gene>
<dbReference type="Pfam" id="PF00990">
    <property type="entry name" value="GGDEF"/>
    <property type="match status" value="1"/>
</dbReference>
<dbReference type="AlphaFoldDB" id="A0A3G9GEQ7"/>
<reference evidence="5 6" key="2">
    <citation type="journal article" date="2017" name="Genome Announc.">
        <title>Draft genome sequence of Aquitalea magnusonii strain H3, a plant growth-promoting bacterium of duckweed Lemna minor.</title>
        <authorList>
            <person name="Ishizawa H."/>
            <person name="Kuroda M."/>
            <person name="Ike M."/>
        </authorList>
    </citation>
    <scope>NUCLEOTIDE SEQUENCE [LARGE SCALE GENOMIC DNA]</scope>
    <source>
        <strain evidence="5 6">H3</strain>
    </source>
</reference>
<organism evidence="5 6">
    <name type="scientific">Aquitalea magnusonii</name>
    <dbReference type="NCBI Taxonomy" id="332411"/>
    <lineage>
        <taxon>Bacteria</taxon>
        <taxon>Pseudomonadati</taxon>
        <taxon>Pseudomonadota</taxon>
        <taxon>Betaproteobacteria</taxon>
        <taxon>Neisseriales</taxon>
        <taxon>Chromobacteriaceae</taxon>
        <taxon>Aquitalea</taxon>
    </lineage>
</organism>
<dbReference type="InterPro" id="IPR043128">
    <property type="entry name" value="Rev_trsase/Diguanyl_cyclase"/>
</dbReference>
<dbReference type="GO" id="GO:1902201">
    <property type="term" value="P:negative regulation of bacterial-type flagellum-dependent cell motility"/>
    <property type="evidence" value="ECO:0007669"/>
    <property type="project" value="TreeGrafter"/>
</dbReference>
<feature type="transmembrane region" description="Helical" evidence="3">
    <location>
        <begin position="39"/>
        <end position="59"/>
    </location>
</feature>
<dbReference type="PROSITE" id="PS50887">
    <property type="entry name" value="GGDEF"/>
    <property type="match status" value="1"/>
</dbReference>
<keyword evidence="3" id="KW-1133">Transmembrane helix</keyword>
<feature type="domain" description="GGDEF" evidence="4">
    <location>
        <begin position="264"/>
        <end position="393"/>
    </location>
</feature>
<dbReference type="InterPro" id="IPR029787">
    <property type="entry name" value="Nucleotide_cyclase"/>
</dbReference>
<keyword evidence="3" id="KW-0472">Membrane</keyword>
<dbReference type="NCBIfam" id="TIGR00254">
    <property type="entry name" value="GGDEF"/>
    <property type="match status" value="1"/>
</dbReference>
<protein>
    <recommendedName>
        <fullName evidence="1">diguanylate cyclase</fullName>
        <ecNumber evidence="1">2.7.7.65</ecNumber>
    </recommendedName>
</protein>
<dbReference type="SMART" id="SM00267">
    <property type="entry name" value="GGDEF"/>
    <property type="match status" value="1"/>
</dbReference>
<feature type="transmembrane region" description="Helical" evidence="3">
    <location>
        <begin position="106"/>
        <end position="125"/>
    </location>
</feature>
<evidence type="ECO:0000313" key="5">
    <source>
        <dbReference type="EMBL" id="BBF85303.1"/>
    </source>
</evidence>
<reference evidence="6" key="1">
    <citation type="journal article" date="2017" name="Biotechnol. Biofuels">
        <title>Evaluation of environmental bacterial communities as a factor affecting the growth of duckweed Lemna minor.</title>
        <authorList>
            <person name="Ishizawa H."/>
            <person name="Kuroda M."/>
            <person name="Morikawa M."/>
            <person name="Ike M."/>
        </authorList>
    </citation>
    <scope>NUCLEOTIDE SEQUENCE [LARGE SCALE GENOMIC DNA]</scope>
    <source>
        <strain evidence="6">H3</strain>
    </source>
</reference>
<dbReference type="CDD" id="cd01949">
    <property type="entry name" value="GGDEF"/>
    <property type="match status" value="1"/>
</dbReference>
<dbReference type="FunFam" id="3.30.70.270:FF:000001">
    <property type="entry name" value="Diguanylate cyclase domain protein"/>
    <property type="match status" value="1"/>
</dbReference>
<comment type="catalytic activity">
    <reaction evidence="2">
        <text>2 GTP = 3',3'-c-di-GMP + 2 diphosphate</text>
        <dbReference type="Rhea" id="RHEA:24898"/>
        <dbReference type="ChEBI" id="CHEBI:33019"/>
        <dbReference type="ChEBI" id="CHEBI:37565"/>
        <dbReference type="ChEBI" id="CHEBI:58805"/>
        <dbReference type="EC" id="2.7.7.65"/>
    </reaction>
</comment>
<accession>A0A3G9GEQ7</accession>
<keyword evidence="6" id="KW-1185">Reference proteome</keyword>
<dbReference type="Gene3D" id="3.30.70.270">
    <property type="match status" value="1"/>
</dbReference>
<dbReference type="EC" id="2.7.7.65" evidence="1"/>
<feature type="transmembrane region" description="Helical" evidence="3">
    <location>
        <begin position="79"/>
        <end position="100"/>
    </location>
</feature>
<dbReference type="GO" id="GO:0043709">
    <property type="term" value="P:cell adhesion involved in single-species biofilm formation"/>
    <property type="evidence" value="ECO:0007669"/>
    <property type="project" value="TreeGrafter"/>
</dbReference>
<dbReference type="Proteomes" id="UP000198290">
    <property type="component" value="Chromosome"/>
</dbReference>
<dbReference type="GO" id="GO:0052621">
    <property type="term" value="F:diguanylate cyclase activity"/>
    <property type="evidence" value="ECO:0007669"/>
    <property type="project" value="UniProtKB-EC"/>
</dbReference>
<feature type="transmembrane region" description="Helical" evidence="3">
    <location>
        <begin position="162"/>
        <end position="182"/>
    </location>
</feature>
<dbReference type="PANTHER" id="PTHR45138">
    <property type="entry name" value="REGULATORY COMPONENTS OF SENSORY TRANSDUCTION SYSTEM"/>
    <property type="match status" value="1"/>
</dbReference>
<dbReference type="PANTHER" id="PTHR45138:SF9">
    <property type="entry name" value="DIGUANYLATE CYCLASE DGCM-RELATED"/>
    <property type="match status" value="1"/>
</dbReference>
<dbReference type="EMBL" id="AP018823">
    <property type="protein sequence ID" value="BBF85303.1"/>
    <property type="molecule type" value="Genomic_DNA"/>
</dbReference>
<name>A0A3G9GEQ7_9NEIS</name>
<evidence type="ECO:0000256" key="1">
    <source>
        <dbReference type="ARBA" id="ARBA00012528"/>
    </source>
</evidence>
<evidence type="ECO:0000313" key="6">
    <source>
        <dbReference type="Proteomes" id="UP000198290"/>
    </source>
</evidence>
<dbReference type="RefSeq" id="WP_089083476.1">
    <property type="nucleotide sequence ID" value="NZ_AP018823.1"/>
</dbReference>
<dbReference type="KEGG" id="amah:DLM_1686"/>
<dbReference type="GO" id="GO:0005886">
    <property type="term" value="C:plasma membrane"/>
    <property type="evidence" value="ECO:0007669"/>
    <property type="project" value="TreeGrafter"/>
</dbReference>
<reference evidence="6" key="3">
    <citation type="journal article" date="2017" name="Plant Physiol. Biochem.">
        <title>Differential oxidative and antioxidative response of duckweed Lemna minor toward plant growth promoting/inhibiting bacteria.</title>
        <authorList>
            <person name="Ishizawa H."/>
            <person name="Kuroda M."/>
            <person name="Morikawa M."/>
            <person name="Ike M."/>
        </authorList>
    </citation>
    <scope>NUCLEOTIDE SEQUENCE [LARGE SCALE GENOMIC DNA]</scope>
    <source>
        <strain evidence="6">H3</strain>
    </source>
</reference>
<evidence type="ECO:0000256" key="3">
    <source>
        <dbReference type="SAM" id="Phobius"/>
    </source>
</evidence>
<dbReference type="InterPro" id="IPR050469">
    <property type="entry name" value="Diguanylate_Cyclase"/>
</dbReference>
<keyword evidence="3" id="KW-0812">Transmembrane</keyword>
<evidence type="ECO:0000259" key="4">
    <source>
        <dbReference type="PROSITE" id="PS50887"/>
    </source>
</evidence>
<sequence length="393" mass="44133">MNQASVRLCKYYFEQDAMSIRVSMAVALAIYVAHWNSHAGWAGVCWLLVMEMVQSLRLWHLAAMGRLLSKPDQLEKYFASFYVSVLLAATAWGGMLFAFPHHQFDFVYMFKIIALAAINSVTIMSHGLIFRLYALFSTVLTLVFFIQLHVIDRVMSPSDRYAFSVIALLYIFFLLLTSWKYARRNYGFFEQQVAMESLVSRLKRLHDEEVELRSSLETKSAGLEQARNALLVLASTDSLTQILNRRAILEHLNALVNKVSHAEGSFCVIAFDVDNFKKINDVFGHNVGDVVLRVLAEEVKSVLRGNDLFGRTGGEEFLVILPGLSLASAVECGERIRLQVLHSTRMQQEAGFGVTVSLGCCLAFPGESAIDILGKADKLMYAAKRAGKNRLCY</sequence>
<proteinExistence type="predicted"/>
<evidence type="ECO:0000256" key="2">
    <source>
        <dbReference type="ARBA" id="ARBA00034247"/>
    </source>
</evidence>
<dbReference type="InterPro" id="IPR000160">
    <property type="entry name" value="GGDEF_dom"/>
</dbReference>
<feature type="transmembrane region" description="Helical" evidence="3">
    <location>
        <begin position="132"/>
        <end position="150"/>
    </location>
</feature>
<dbReference type="OrthoDB" id="9813903at2"/>